<gene>
    <name evidence="3" type="ORF">K452DRAFT_297058</name>
</gene>
<feature type="compositionally biased region" description="Basic and acidic residues" evidence="2">
    <location>
        <begin position="329"/>
        <end position="348"/>
    </location>
</feature>
<feature type="compositionally biased region" description="Basic and acidic residues" evidence="2">
    <location>
        <begin position="120"/>
        <end position="145"/>
    </location>
</feature>
<evidence type="ECO:0000256" key="1">
    <source>
        <dbReference type="SAM" id="Coils"/>
    </source>
</evidence>
<evidence type="ECO:0000313" key="4">
    <source>
        <dbReference type="Proteomes" id="UP000799438"/>
    </source>
</evidence>
<dbReference type="RefSeq" id="XP_033399014.1">
    <property type="nucleotide sequence ID" value="XM_033541982.1"/>
</dbReference>
<reference evidence="3" key="1">
    <citation type="journal article" date="2020" name="Stud. Mycol.">
        <title>101 Dothideomycetes genomes: a test case for predicting lifestyles and emergence of pathogens.</title>
        <authorList>
            <person name="Haridas S."/>
            <person name="Albert R."/>
            <person name="Binder M."/>
            <person name="Bloem J."/>
            <person name="Labutti K."/>
            <person name="Salamov A."/>
            <person name="Andreopoulos B."/>
            <person name="Baker S."/>
            <person name="Barry K."/>
            <person name="Bills G."/>
            <person name="Bluhm B."/>
            <person name="Cannon C."/>
            <person name="Castanera R."/>
            <person name="Culley D."/>
            <person name="Daum C."/>
            <person name="Ezra D."/>
            <person name="Gonzalez J."/>
            <person name="Henrissat B."/>
            <person name="Kuo A."/>
            <person name="Liang C."/>
            <person name="Lipzen A."/>
            <person name="Lutzoni F."/>
            <person name="Magnuson J."/>
            <person name="Mondo S."/>
            <person name="Nolan M."/>
            <person name="Ohm R."/>
            <person name="Pangilinan J."/>
            <person name="Park H.-J."/>
            <person name="Ramirez L."/>
            <person name="Alfaro M."/>
            <person name="Sun H."/>
            <person name="Tritt A."/>
            <person name="Yoshinaga Y."/>
            <person name="Zwiers L.-H."/>
            <person name="Turgeon B."/>
            <person name="Goodwin S."/>
            <person name="Spatafora J."/>
            <person name="Crous P."/>
            <person name="Grigoriev I."/>
        </authorList>
    </citation>
    <scope>NUCLEOTIDE SEQUENCE</scope>
    <source>
        <strain evidence="3">CBS 121167</strain>
    </source>
</reference>
<feature type="compositionally biased region" description="Basic and acidic residues" evidence="2">
    <location>
        <begin position="362"/>
        <end position="381"/>
    </location>
</feature>
<feature type="compositionally biased region" description="Basic residues" evidence="2">
    <location>
        <begin position="349"/>
        <end position="361"/>
    </location>
</feature>
<feature type="compositionally biased region" description="Polar residues" evidence="2">
    <location>
        <begin position="440"/>
        <end position="454"/>
    </location>
</feature>
<feature type="compositionally biased region" description="Basic and acidic residues" evidence="2">
    <location>
        <begin position="245"/>
        <end position="269"/>
    </location>
</feature>
<keyword evidence="4" id="KW-1185">Reference proteome</keyword>
<feature type="compositionally biased region" description="Polar residues" evidence="2">
    <location>
        <begin position="479"/>
        <end position="492"/>
    </location>
</feature>
<dbReference type="Proteomes" id="UP000799438">
    <property type="component" value="Unassembled WGS sequence"/>
</dbReference>
<feature type="compositionally biased region" description="Acidic residues" evidence="2">
    <location>
        <begin position="171"/>
        <end position="204"/>
    </location>
</feature>
<accession>A0A6A6BGL6</accession>
<feature type="compositionally biased region" description="Basic and acidic residues" evidence="2">
    <location>
        <begin position="205"/>
        <end position="226"/>
    </location>
</feature>
<evidence type="ECO:0000313" key="3">
    <source>
        <dbReference type="EMBL" id="KAF2143302.1"/>
    </source>
</evidence>
<evidence type="ECO:0000256" key="2">
    <source>
        <dbReference type="SAM" id="MobiDB-lite"/>
    </source>
</evidence>
<feature type="region of interest" description="Disordered" evidence="2">
    <location>
        <begin position="120"/>
        <end position="597"/>
    </location>
</feature>
<name>A0A6A6BGL6_9PEZI</name>
<feature type="compositionally biased region" description="Basic and acidic residues" evidence="2">
    <location>
        <begin position="401"/>
        <end position="423"/>
    </location>
</feature>
<feature type="compositionally biased region" description="Polar residues" evidence="2">
    <location>
        <begin position="309"/>
        <end position="323"/>
    </location>
</feature>
<feature type="compositionally biased region" description="Basic and acidic residues" evidence="2">
    <location>
        <begin position="531"/>
        <end position="543"/>
    </location>
</feature>
<sequence length="597" mass="67734">MSDSDVSARPLSPVSKIDERLRGWDQETTQMEDQLKELESKCQQDIDLIGNKLEGLCNDIKSLEEREQELLSEWQTSVSGTQSEDDYARNIKTIHETIMCLKQKKLALEKEVKERLQRYYKEQKDIEEDHRRIRESRKADEKPDDGGALDNGYLLDADIDDIFENQHDEAAESDEETELRETPDSADEDTHDTTDGVEELSYDEEEKKPHGVPGHEDNDEVSHRDEYDELYGMSDSEDGGNTNRTNDDNHSRTDESPDHKSDAHENRMDEAEDGDYSNTITRKQKESHPEKHSRDGNEGNSEDVRITTLHLSNLDVQEQTNHMMGNGEGESRAETEDERKEDKENERKEKKKEKRKRQKERKKQENERAKNEEKLTSKAEGETGAPKESATSLPLLDQQEDPEKVDRETNKNSDETRNGDYNDKAMLPCDLDGVNKDHSSAQARSEQPKTTTETGAKDMPDSPTTTEHVEGGNTEDRLQNTQQLDQPGIKQSKQNDKSTDDGGPIQSNSKATASEESKFKETVASTTQREALNERPDTRRGWYEDGMQVVDTLSGEDTLFHGEEDPIPPDEGNGILHDEEPGPTKGSTMGKEPAKGE</sequence>
<protein>
    <submittedName>
        <fullName evidence="3">Uncharacterized protein</fullName>
    </submittedName>
</protein>
<feature type="compositionally biased region" description="Basic and acidic residues" evidence="2">
    <location>
        <begin position="467"/>
        <end position="478"/>
    </location>
</feature>
<feature type="coiled-coil region" evidence="1">
    <location>
        <begin position="21"/>
        <end position="73"/>
    </location>
</feature>
<organism evidence="3 4">
    <name type="scientific">Aplosporella prunicola CBS 121167</name>
    <dbReference type="NCBI Taxonomy" id="1176127"/>
    <lineage>
        <taxon>Eukaryota</taxon>
        <taxon>Fungi</taxon>
        <taxon>Dikarya</taxon>
        <taxon>Ascomycota</taxon>
        <taxon>Pezizomycotina</taxon>
        <taxon>Dothideomycetes</taxon>
        <taxon>Dothideomycetes incertae sedis</taxon>
        <taxon>Botryosphaeriales</taxon>
        <taxon>Aplosporellaceae</taxon>
        <taxon>Aplosporella</taxon>
    </lineage>
</organism>
<keyword evidence="1" id="KW-0175">Coiled coil</keyword>
<dbReference type="EMBL" id="ML995482">
    <property type="protein sequence ID" value="KAF2143302.1"/>
    <property type="molecule type" value="Genomic_DNA"/>
</dbReference>
<proteinExistence type="predicted"/>
<feature type="compositionally biased region" description="Basic and acidic residues" evidence="2">
    <location>
        <begin position="283"/>
        <end position="305"/>
    </location>
</feature>
<dbReference type="AlphaFoldDB" id="A0A6A6BGL6"/>
<dbReference type="GeneID" id="54299479"/>